<protein>
    <recommendedName>
        <fullName evidence="2">Receptor for retinol uptake STRA6</fullName>
    </recommendedName>
</protein>
<keyword evidence="11" id="KW-0245">EGF-like domain</keyword>
<keyword evidence="5 12" id="KW-0812">Transmembrane</keyword>
<dbReference type="GO" id="GO:0019841">
    <property type="term" value="F:retinol binding"/>
    <property type="evidence" value="ECO:0007669"/>
    <property type="project" value="UniProtKB-KW"/>
</dbReference>
<dbReference type="AlphaFoldDB" id="A0A815CEL7"/>
<organism evidence="14 15">
    <name type="scientific">Rotaria magnacalcarata</name>
    <dbReference type="NCBI Taxonomy" id="392030"/>
    <lineage>
        <taxon>Eukaryota</taxon>
        <taxon>Metazoa</taxon>
        <taxon>Spiralia</taxon>
        <taxon>Gnathifera</taxon>
        <taxon>Rotifera</taxon>
        <taxon>Eurotatoria</taxon>
        <taxon>Bdelloidea</taxon>
        <taxon>Philodinida</taxon>
        <taxon>Philodinidae</taxon>
        <taxon>Rotaria</taxon>
    </lineage>
</organism>
<feature type="domain" description="EGF-like" evidence="13">
    <location>
        <begin position="10"/>
        <end position="48"/>
    </location>
</feature>
<reference evidence="14" key="1">
    <citation type="submission" date="2021-02" db="EMBL/GenBank/DDBJ databases">
        <authorList>
            <person name="Nowell W R."/>
        </authorList>
    </citation>
    <scope>NUCLEOTIDE SEQUENCE</scope>
</reference>
<dbReference type="PANTHER" id="PTHR21444:SF16">
    <property type="entry name" value="RECEPTOR FOR RETINOL UPTAKE STRA6"/>
    <property type="match status" value="1"/>
</dbReference>
<keyword evidence="3" id="KW-0813">Transport</keyword>
<evidence type="ECO:0000256" key="7">
    <source>
        <dbReference type="ARBA" id="ARBA00022989"/>
    </source>
</evidence>
<keyword evidence="7 12" id="KW-1133">Transmembrane helix</keyword>
<keyword evidence="6" id="KW-0845">Vitamin A</keyword>
<evidence type="ECO:0000256" key="1">
    <source>
        <dbReference type="ARBA" id="ARBA00004651"/>
    </source>
</evidence>
<evidence type="ECO:0000256" key="12">
    <source>
        <dbReference type="SAM" id="Phobius"/>
    </source>
</evidence>
<feature type="disulfide bond" evidence="11">
    <location>
        <begin position="38"/>
        <end position="47"/>
    </location>
</feature>
<dbReference type="PROSITE" id="PS00022">
    <property type="entry name" value="EGF_1"/>
    <property type="match status" value="1"/>
</dbReference>
<feature type="transmembrane region" description="Helical" evidence="12">
    <location>
        <begin position="570"/>
        <end position="592"/>
    </location>
</feature>
<dbReference type="Pfam" id="PF14752">
    <property type="entry name" value="RBP_receptor"/>
    <property type="match status" value="1"/>
</dbReference>
<comment type="caution">
    <text evidence="14">The sequence shown here is derived from an EMBL/GenBank/DDBJ whole genome shotgun (WGS) entry which is preliminary data.</text>
</comment>
<evidence type="ECO:0000259" key="13">
    <source>
        <dbReference type="PROSITE" id="PS50026"/>
    </source>
</evidence>
<evidence type="ECO:0000256" key="9">
    <source>
        <dbReference type="ARBA" id="ARBA00023136"/>
    </source>
</evidence>
<dbReference type="Proteomes" id="UP000663834">
    <property type="component" value="Unassembled WGS sequence"/>
</dbReference>
<feature type="transmembrane region" description="Helical" evidence="12">
    <location>
        <begin position="352"/>
        <end position="370"/>
    </location>
</feature>
<feature type="transmembrane region" description="Helical" evidence="12">
    <location>
        <begin position="507"/>
        <end position="530"/>
    </location>
</feature>
<evidence type="ECO:0000313" key="15">
    <source>
        <dbReference type="Proteomes" id="UP000663834"/>
    </source>
</evidence>
<keyword evidence="4" id="KW-1003">Cell membrane</keyword>
<feature type="transmembrane region" description="Helical" evidence="12">
    <location>
        <begin position="176"/>
        <end position="194"/>
    </location>
</feature>
<evidence type="ECO:0000256" key="11">
    <source>
        <dbReference type="PROSITE-ProRule" id="PRU00076"/>
    </source>
</evidence>
<dbReference type="PROSITE" id="PS50026">
    <property type="entry name" value="EGF_3"/>
    <property type="match status" value="1"/>
</dbReference>
<sequence length="814" mass="94222">MSTVQMLQILRNNCSIYDPCGSYGYCYDDDKGQWTCECKFWWQGTLCDQQSSSGKQVIALGVILGFMMIVIFGIRLHRYLKKRSKTVTLKTQFKCKDIKINQTSSGELSKTRYPSHKLSHFLMGLSTSLLCFLTLSIKWILLKPIHISMTEKLHQRLPLFFQQHAFCSIIELRKEFNIITFPIACLLILMFAMMQKRNQSKTNRWFQIYGALPIPMDVFAHVKRTFSAVIFAIYADELLRIAKELVSGDDTPSDQGVILVYVLQITRVLIIGLRRYPILAAVYLNTVFTLLCATLYAWFDFAIAIFHSSLCQSEFYPTDKNFNNTEGQKLITNFNYYGTGKKLLYFQLGIDVPQYLCLAYISIKLPVFLYRRIRRPKETIDGLTREQEVLLHSSLPHSTETQYVRNLFGITVIGPSNHRFAWISRYIYHWRDDFRFSSRVLSVYASVFLLLFFITVQMVLRGLPVFHELQKFLQGLIDFIISMMNSSREKSAQKAKSEFQLPDLVQVYLIATIITLTIIISQLLVMLVAIRRNLLQAFRGDDCEIPQRTPSDSIEQAGSSVHFAGYFIGYLLWGYMLVGVIAIIIALIGCSFIRFGSVRFVEDILKRVIPILLIIGFKNYLNDILSQYVFLHQDGSILSLKNRRLFMVFVYFNFFLDAFLGLVSSIIRIGRSIIGGILYMCRLDYATTGRKLETMDEGFSAYCGFIHMECAHRHPVMLFFASHLLRQYLGSSTKVSRARRKWHLGVFLLTNPILIYRRKAYLARFHITEKRLMLMGLKGSQTDCIEQPTHKTNQHVSNISQVDMNDLMQQQQYF</sequence>
<keyword evidence="9 12" id="KW-0472">Membrane</keyword>
<evidence type="ECO:0000256" key="10">
    <source>
        <dbReference type="ARBA" id="ARBA00023170"/>
    </source>
</evidence>
<feature type="transmembrane region" description="Helical" evidence="12">
    <location>
        <begin position="276"/>
        <end position="299"/>
    </location>
</feature>
<keyword evidence="11" id="KW-1015">Disulfide bond</keyword>
<feature type="transmembrane region" description="Helical" evidence="12">
    <location>
        <begin position="645"/>
        <end position="667"/>
    </location>
</feature>
<evidence type="ECO:0000256" key="5">
    <source>
        <dbReference type="ARBA" id="ARBA00022692"/>
    </source>
</evidence>
<feature type="transmembrane region" description="Helical" evidence="12">
    <location>
        <begin position="57"/>
        <end position="76"/>
    </location>
</feature>
<dbReference type="OrthoDB" id="2376984at2759"/>
<dbReference type="PANTHER" id="PTHR21444">
    <property type="entry name" value="COILED-COIL DOMAIN-CONTAINING PROTEIN 180"/>
    <property type="match status" value="1"/>
</dbReference>
<keyword evidence="8" id="KW-0683">Retinol-binding</keyword>
<comment type="caution">
    <text evidence="11">Lacks conserved residue(s) required for the propagation of feature annotation.</text>
</comment>
<evidence type="ECO:0000313" key="14">
    <source>
        <dbReference type="EMBL" id="CAF1282552.1"/>
    </source>
</evidence>
<feature type="transmembrane region" description="Helical" evidence="12">
    <location>
        <begin position="441"/>
        <end position="460"/>
    </location>
</feature>
<comment type="subcellular location">
    <subcellularLocation>
        <location evidence="1">Cell membrane</location>
        <topology evidence="1">Multi-pass membrane protein</topology>
    </subcellularLocation>
</comment>
<name>A0A815CEL7_9BILA</name>
<dbReference type="GO" id="GO:0034632">
    <property type="term" value="F:retinol transmembrane transporter activity"/>
    <property type="evidence" value="ECO:0007669"/>
    <property type="project" value="InterPro"/>
</dbReference>
<feature type="transmembrane region" description="Helical" evidence="12">
    <location>
        <begin position="604"/>
        <end position="621"/>
    </location>
</feature>
<feature type="transmembrane region" description="Helical" evidence="12">
    <location>
        <begin position="118"/>
        <end position="141"/>
    </location>
</feature>
<accession>A0A815CEL7</accession>
<dbReference type="EMBL" id="CAJNOW010000558">
    <property type="protein sequence ID" value="CAF1282552.1"/>
    <property type="molecule type" value="Genomic_DNA"/>
</dbReference>
<proteinExistence type="predicted"/>
<dbReference type="GO" id="GO:0038023">
    <property type="term" value="F:signaling receptor activity"/>
    <property type="evidence" value="ECO:0007669"/>
    <property type="project" value="InterPro"/>
</dbReference>
<gene>
    <name evidence="14" type="ORF">KQP761_LOCUS3856</name>
</gene>
<dbReference type="GO" id="GO:0071939">
    <property type="term" value="P:vitamin A import into cell"/>
    <property type="evidence" value="ECO:0007669"/>
    <property type="project" value="TreeGrafter"/>
</dbReference>
<evidence type="ECO:0000256" key="4">
    <source>
        <dbReference type="ARBA" id="ARBA00022475"/>
    </source>
</evidence>
<dbReference type="InterPro" id="IPR026612">
    <property type="entry name" value="STRA6-like"/>
</dbReference>
<keyword evidence="10" id="KW-0675">Receptor</keyword>
<evidence type="ECO:0000256" key="3">
    <source>
        <dbReference type="ARBA" id="ARBA00022448"/>
    </source>
</evidence>
<dbReference type="GO" id="GO:0005886">
    <property type="term" value="C:plasma membrane"/>
    <property type="evidence" value="ECO:0007669"/>
    <property type="project" value="UniProtKB-SubCell"/>
</dbReference>
<evidence type="ECO:0000256" key="2">
    <source>
        <dbReference type="ARBA" id="ARBA00014411"/>
    </source>
</evidence>
<dbReference type="GO" id="GO:0016918">
    <property type="term" value="F:retinal binding"/>
    <property type="evidence" value="ECO:0007669"/>
    <property type="project" value="UniProtKB-KW"/>
</dbReference>
<dbReference type="InterPro" id="IPR000742">
    <property type="entry name" value="EGF"/>
</dbReference>
<evidence type="ECO:0000256" key="6">
    <source>
        <dbReference type="ARBA" id="ARBA00022893"/>
    </source>
</evidence>
<evidence type="ECO:0000256" key="8">
    <source>
        <dbReference type="ARBA" id="ARBA00023072"/>
    </source>
</evidence>